<sequence length="136" mass="15512">MPYLRGSCLCGAVYYCVYGEPSFVTHCHCQTCRKASGALFVTWFTVRACEVEWHGEPLMHYHSSCSAERGFCPHCGTTLTYRHEADPDSIDITLASLDQPELVMPEHHTWWQEHVPWVEPEVWAGLPHYTRAKAGN</sequence>
<organism evidence="6 7">
    <name type="scientific">Pseudogulbenkiania subflava DSM 22618</name>
    <dbReference type="NCBI Taxonomy" id="1123014"/>
    <lineage>
        <taxon>Bacteria</taxon>
        <taxon>Pseudomonadati</taxon>
        <taxon>Pseudomonadota</taxon>
        <taxon>Betaproteobacteria</taxon>
        <taxon>Neisseriales</taxon>
        <taxon>Chromobacteriaceae</taxon>
        <taxon>Pseudogulbenkiania</taxon>
    </lineage>
</organism>
<evidence type="ECO:0000313" key="7">
    <source>
        <dbReference type="Proteomes" id="UP000192920"/>
    </source>
</evidence>
<evidence type="ECO:0000256" key="1">
    <source>
        <dbReference type="ARBA" id="ARBA00005495"/>
    </source>
</evidence>
<dbReference type="EMBL" id="FXAG01000004">
    <property type="protein sequence ID" value="SMF08064.1"/>
    <property type="molecule type" value="Genomic_DNA"/>
</dbReference>
<dbReference type="AlphaFoldDB" id="A0A1Y6BMA0"/>
<proteinExistence type="inferred from homology"/>
<evidence type="ECO:0000259" key="5">
    <source>
        <dbReference type="PROSITE" id="PS51891"/>
    </source>
</evidence>
<dbReference type="RefSeq" id="WP_085275486.1">
    <property type="nucleotide sequence ID" value="NZ_FXAG01000004.1"/>
</dbReference>
<dbReference type="Proteomes" id="UP000192920">
    <property type="component" value="Unassembled WGS sequence"/>
</dbReference>
<gene>
    <name evidence="6" type="ORF">SAMN02745746_01168</name>
</gene>
<dbReference type="InterPro" id="IPR006913">
    <property type="entry name" value="CENP-V/GFA"/>
</dbReference>
<keyword evidence="3" id="KW-0862">Zinc</keyword>
<dbReference type="Pfam" id="PF04828">
    <property type="entry name" value="GFA"/>
    <property type="match status" value="1"/>
</dbReference>
<feature type="domain" description="CENP-V/GFA" evidence="5">
    <location>
        <begin position="4"/>
        <end position="112"/>
    </location>
</feature>
<dbReference type="STRING" id="1123014.SAMN02745746_01168"/>
<accession>A0A1Y6BMA0</accession>
<dbReference type="SUPFAM" id="SSF51316">
    <property type="entry name" value="Mss4-like"/>
    <property type="match status" value="1"/>
</dbReference>
<evidence type="ECO:0000256" key="4">
    <source>
        <dbReference type="ARBA" id="ARBA00023239"/>
    </source>
</evidence>
<reference evidence="7" key="1">
    <citation type="submission" date="2017-04" db="EMBL/GenBank/DDBJ databases">
        <authorList>
            <person name="Varghese N."/>
            <person name="Submissions S."/>
        </authorList>
    </citation>
    <scope>NUCLEOTIDE SEQUENCE [LARGE SCALE GENOMIC DNA]</scope>
    <source>
        <strain evidence="7">DSM 22618</strain>
    </source>
</reference>
<name>A0A1Y6BMA0_9NEIS</name>
<dbReference type="PANTHER" id="PTHR33337">
    <property type="entry name" value="GFA DOMAIN-CONTAINING PROTEIN"/>
    <property type="match status" value="1"/>
</dbReference>
<dbReference type="InterPro" id="IPR011057">
    <property type="entry name" value="Mss4-like_sf"/>
</dbReference>
<evidence type="ECO:0000256" key="2">
    <source>
        <dbReference type="ARBA" id="ARBA00022723"/>
    </source>
</evidence>
<dbReference type="PROSITE" id="PS51891">
    <property type="entry name" value="CENP_V_GFA"/>
    <property type="match status" value="1"/>
</dbReference>
<evidence type="ECO:0000256" key="3">
    <source>
        <dbReference type="ARBA" id="ARBA00022833"/>
    </source>
</evidence>
<dbReference type="GO" id="GO:0016846">
    <property type="term" value="F:carbon-sulfur lyase activity"/>
    <property type="evidence" value="ECO:0007669"/>
    <property type="project" value="InterPro"/>
</dbReference>
<keyword evidence="7" id="KW-1185">Reference proteome</keyword>
<evidence type="ECO:0000313" key="6">
    <source>
        <dbReference type="EMBL" id="SMF08064.1"/>
    </source>
</evidence>
<comment type="similarity">
    <text evidence="1">Belongs to the Gfa family.</text>
</comment>
<keyword evidence="4" id="KW-0456">Lyase</keyword>
<dbReference type="PANTHER" id="PTHR33337:SF40">
    <property type="entry name" value="CENP-V_GFA DOMAIN-CONTAINING PROTEIN-RELATED"/>
    <property type="match status" value="1"/>
</dbReference>
<dbReference type="Gene3D" id="3.90.1590.10">
    <property type="entry name" value="glutathione-dependent formaldehyde- activating enzyme (gfa)"/>
    <property type="match status" value="1"/>
</dbReference>
<protein>
    <submittedName>
        <fullName evidence="6">Uncharacterized conserved protein</fullName>
    </submittedName>
</protein>
<dbReference type="GO" id="GO:0046872">
    <property type="term" value="F:metal ion binding"/>
    <property type="evidence" value="ECO:0007669"/>
    <property type="project" value="UniProtKB-KW"/>
</dbReference>
<keyword evidence="2" id="KW-0479">Metal-binding</keyword>